<evidence type="ECO:0000313" key="1">
    <source>
        <dbReference type="EMBL" id="KAH6946642.1"/>
    </source>
</evidence>
<gene>
    <name evidence="1" type="ORF">HPB50_014287</name>
</gene>
<protein>
    <submittedName>
        <fullName evidence="1">Uncharacterized protein</fullName>
    </submittedName>
</protein>
<keyword evidence="2" id="KW-1185">Reference proteome</keyword>
<name>A0ACB7TMQ7_HYAAI</name>
<proteinExistence type="predicted"/>
<organism evidence="1 2">
    <name type="scientific">Hyalomma asiaticum</name>
    <name type="common">Tick</name>
    <dbReference type="NCBI Taxonomy" id="266040"/>
    <lineage>
        <taxon>Eukaryota</taxon>
        <taxon>Metazoa</taxon>
        <taxon>Ecdysozoa</taxon>
        <taxon>Arthropoda</taxon>
        <taxon>Chelicerata</taxon>
        <taxon>Arachnida</taxon>
        <taxon>Acari</taxon>
        <taxon>Parasitiformes</taxon>
        <taxon>Ixodida</taxon>
        <taxon>Ixodoidea</taxon>
        <taxon>Ixodidae</taxon>
        <taxon>Hyalomminae</taxon>
        <taxon>Hyalomma</taxon>
    </lineage>
</organism>
<evidence type="ECO:0000313" key="2">
    <source>
        <dbReference type="Proteomes" id="UP000821845"/>
    </source>
</evidence>
<sequence length="71" mass="8027">MSGARPVTLASEDRVVQRYVDQMRERSSDTDANRECSNPEGSSRTTKEVPKCEDDDIPEKLVLELHRYAGT</sequence>
<comment type="caution">
    <text evidence="1">The sequence shown here is derived from an EMBL/GenBank/DDBJ whole genome shotgun (WGS) entry which is preliminary data.</text>
</comment>
<reference evidence="1" key="1">
    <citation type="submission" date="2020-05" db="EMBL/GenBank/DDBJ databases">
        <title>Large-scale comparative analyses of tick genomes elucidate their genetic diversity and vector capacities.</title>
        <authorList>
            <person name="Jia N."/>
            <person name="Wang J."/>
            <person name="Shi W."/>
            <person name="Du L."/>
            <person name="Sun Y."/>
            <person name="Zhan W."/>
            <person name="Jiang J."/>
            <person name="Wang Q."/>
            <person name="Zhang B."/>
            <person name="Ji P."/>
            <person name="Sakyi L.B."/>
            <person name="Cui X."/>
            <person name="Yuan T."/>
            <person name="Jiang B."/>
            <person name="Yang W."/>
            <person name="Lam T.T.-Y."/>
            <person name="Chang Q."/>
            <person name="Ding S."/>
            <person name="Wang X."/>
            <person name="Zhu J."/>
            <person name="Ruan X."/>
            <person name="Zhao L."/>
            <person name="Wei J."/>
            <person name="Que T."/>
            <person name="Du C."/>
            <person name="Cheng J."/>
            <person name="Dai P."/>
            <person name="Han X."/>
            <person name="Huang E."/>
            <person name="Gao Y."/>
            <person name="Liu J."/>
            <person name="Shao H."/>
            <person name="Ye R."/>
            <person name="Li L."/>
            <person name="Wei W."/>
            <person name="Wang X."/>
            <person name="Wang C."/>
            <person name="Yang T."/>
            <person name="Huo Q."/>
            <person name="Li W."/>
            <person name="Guo W."/>
            <person name="Chen H."/>
            <person name="Zhou L."/>
            <person name="Ni X."/>
            <person name="Tian J."/>
            <person name="Zhou Y."/>
            <person name="Sheng Y."/>
            <person name="Liu T."/>
            <person name="Pan Y."/>
            <person name="Xia L."/>
            <person name="Li J."/>
            <person name="Zhao F."/>
            <person name="Cao W."/>
        </authorList>
    </citation>
    <scope>NUCLEOTIDE SEQUENCE</scope>
    <source>
        <strain evidence="1">Hyas-2018</strain>
    </source>
</reference>
<dbReference type="EMBL" id="CM023481">
    <property type="protein sequence ID" value="KAH6946642.1"/>
    <property type="molecule type" value="Genomic_DNA"/>
</dbReference>
<dbReference type="Proteomes" id="UP000821845">
    <property type="component" value="Chromosome 1"/>
</dbReference>
<accession>A0ACB7TMQ7</accession>